<accession>A0A0D0D0B2</accession>
<reference evidence="2" key="2">
    <citation type="submission" date="2015-01" db="EMBL/GenBank/DDBJ databases">
        <title>Evolutionary Origins and Diversification of the Mycorrhizal Mutualists.</title>
        <authorList>
            <consortium name="DOE Joint Genome Institute"/>
            <consortium name="Mycorrhizal Genomics Consortium"/>
            <person name="Kohler A."/>
            <person name="Kuo A."/>
            <person name="Nagy L.G."/>
            <person name="Floudas D."/>
            <person name="Copeland A."/>
            <person name="Barry K.W."/>
            <person name="Cichocki N."/>
            <person name="Veneault-Fourrey C."/>
            <person name="LaButti K."/>
            <person name="Lindquist E.A."/>
            <person name="Lipzen A."/>
            <person name="Lundell T."/>
            <person name="Morin E."/>
            <person name="Murat C."/>
            <person name="Riley R."/>
            <person name="Ohm R."/>
            <person name="Sun H."/>
            <person name="Tunlid A."/>
            <person name="Henrissat B."/>
            <person name="Grigoriev I.V."/>
            <person name="Hibbett D.S."/>
            <person name="Martin F."/>
        </authorList>
    </citation>
    <scope>NUCLEOTIDE SEQUENCE [LARGE SCALE GENOMIC DNA]</scope>
    <source>
        <strain evidence="2">Ve08.2h10</strain>
    </source>
</reference>
<gene>
    <name evidence="1" type="ORF">PAXRUDRAFT_835162</name>
</gene>
<dbReference type="InParanoid" id="A0A0D0D0B2"/>
<evidence type="ECO:0000313" key="1">
    <source>
        <dbReference type="EMBL" id="KIK76946.1"/>
    </source>
</evidence>
<dbReference type="AlphaFoldDB" id="A0A0D0D0B2"/>
<dbReference type="OrthoDB" id="2657953at2759"/>
<dbReference type="EMBL" id="KN827215">
    <property type="protein sequence ID" value="KIK76946.1"/>
    <property type="molecule type" value="Genomic_DNA"/>
</dbReference>
<evidence type="ECO:0000313" key="2">
    <source>
        <dbReference type="Proteomes" id="UP000054538"/>
    </source>
</evidence>
<keyword evidence="2" id="KW-1185">Reference proteome</keyword>
<dbReference type="Proteomes" id="UP000054538">
    <property type="component" value="Unassembled WGS sequence"/>
</dbReference>
<dbReference type="HOGENOM" id="CLU_135156_0_0_1"/>
<name>A0A0D0D0B2_9AGAM</name>
<protein>
    <submittedName>
        <fullName evidence="1">Uncharacterized protein</fullName>
    </submittedName>
</protein>
<reference evidence="1 2" key="1">
    <citation type="submission" date="2014-04" db="EMBL/GenBank/DDBJ databases">
        <authorList>
            <consortium name="DOE Joint Genome Institute"/>
            <person name="Kuo A."/>
            <person name="Kohler A."/>
            <person name="Jargeat P."/>
            <person name="Nagy L.G."/>
            <person name="Floudas D."/>
            <person name="Copeland A."/>
            <person name="Barry K.W."/>
            <person name="Cichocki N."/>
            <person name="Veneault-Fourrey C."/>
            <person name="LaButti K."/>
            <person name="Lindquist E.A."/>
            <person name="Lipzen A."/>
            <person name="Lundell T."/>
            <person name="Morin E."/>
            <person name="Murat C."/>
            <person name="Sun H."/>
            <person name="Tunlid A."/>
            <person name="Henrissat B."/>
            <person name="Grigoriev I.V."/>
            <person name="Hibbett D.S."/>
            <person name="Martin F."/>
            <person name="Nordberg H.P."/>
            <person name="Cantor M.N."/>
            <person name="Hua S.X."/>
        </authorList>
    </citation>
    <scope>NUCLEOTIDE SEQUENCE [LARGE SCALE GENOMIC DNA]</scope>
    <source>
        <strain evidence="1 2">Ve08.2h10</strain>
    </source>
</reference>
<organism evidence="1 2">
    <name type="scientific">Paxillus rubicundulus Ve08.2h10</name>
    <dbReference type="NCBI Taxonomy" id="930991"/>
    <lineage>
        <taxon>Eukaryota</taxon>
        <taxon>Fungi</taxon>
        <taxon>Dikarya</taxon>
        <taxon>Basidiomycota</taxon>
        <taxon>Agaricomycotina</taxon>
        <taxon>Agaricomycetes</taxon>
        <taxon>Agaricomycetidae</taxon>
        <taxon>Boletales</taxon>
        <taxon>Paxilineae</taxon>
        <taxon>Paxillaceae</taxon>
        <taxon>Paxillus</taxon>
    </lineage>
</organism>
<sequence>MATTLQRIMTSDGRFLTLLTKEGPVTAEADNLAFNQIWDIPTLTSTYSTIQNTGYATPRPFVNHGVDGIIGGQAPLAWTIISSGGNIFIQQVGSNLTWTIAPGIGNAVEFAPEDLTDTAQQLALVPAPA</sequence>
<proteinExistence type="predicted"/>